<keyword evidence="2" id="KW-1185">Reference proteome</keyword>
<protein>
    <submittedName>
        <fullName evidence="1">Uncharacterized protein</fullName>
    </submittedName>
</protein>
<reference evidence="1 2" key="1">
    <citation type="journal article" date="2017" name="Int. J. Syst. Evol. Microbiol.">
        <title>Gemmobacter straminiformis sp. nov., isolated from an artificial fountain.</title>
        <authorList>
            <person name="Kang J.Y."/>
            <person name="Kim M.J."/>
            <person name="Chun J."/>
            <person name="Son K.P."/>
            <person name="Jahng K.Y."/>
        </authorList>
    </citation>
    <scope>NUCLEOTIDE SEQUENCE [LARGE SCALE GENOMIC DNA]</scope>
    <source>
        <strain evidence="1 2">CAM-8</strain>
    </source>
</reference>
<evidence type="ECO:0000313" key="2">
    <source>
        <dbReference type="Proteomes" id="UP000555411"/>
    </source>
</evidence>
<proteinExistence type="predicted"/>
<dbReference type="EMBL" id="JACLQD010000008">
    <property type="protein sequence ID" value="MBC2837575.1"/>
    <property type="molecule type" value="Genomic_DNA"/>
</dbReference>
<evidence type="ECO:0000313" key="1">
    <source>
        <dbReference type="EMBL" id="MBC2837575.1"/>
    </source>
</evidence>
<comment type="caution">
    <text evidence="1">The sequence shown here is derived from an EMBL/GenBank/DDBJ whole genome shotgun (WGS) entry which is preliminary data.</text>
</comment>
<accession>A0A842ID68</accession>
<dbReference type="Proteomes" id="UP000555411">
    <property type="component" value="Unassembled WGS sequence"/>
</dbReference>
<name>A0A842ID68_9RHOB</name>
<sequence>MSFRNGLIAARGQILWILLLALSSVAILRTDLDLTPSRPPLEAAP</sequence>
<gene>
    <name evidence="1" type="ORF">H7F16_18800</name>
</gene>
<organism evidence="1 2">
    <name type="scientific">Paragemmobacter straminiformis</name>
    <dbReference type="NCBI Taxonomy" id="2045119"/>
    <lineage>
        <taxon>Bacteria</taxon>
        <taxon>Pseudomonadati</taxon>
        <taxon>Pseudomonadota</taxon>
        <taxon>Alphaproteobacteria</taxon>
        <taxon>Rhodobacterales</taxon>
        <taxon>Paracoccaceae</taxon>
        <taxon>Paragemmobacter</taxon>
    </lineage>
</organism>
<dbReference type="RefSeq" id="WP_185799192.1">
    <property type="nucleotide sequence ID" value="NZ_JACLQD010000008.1"/>
</dbReference>
<dbReference type="AlphaFoldDB" id="A0A842ID68"/>